<dbReference type="CDD" id="cd06503">
    <property type="entry name" value="ATP-synt_Fo_b"/>
    <property type="match status" value="1"/>
</dbReference>
<dbReference type="Gene3D" id="6.10.250.1580">
    <property type="match status" value="1"/>
</dbReference>
<evidence type="ECO:0000256" key="9">
    <source>
        <dbReference type="ARBA" id="ARBA00023065"/>
    </source>
</evidence>
<sequence length="190" mass="19584">MFVTSAFAASTEAAAGTQVPAEAAGHEGGFPPFNPHYFGSQILWLAITFGIFYLIISRAVAPRIGAILEDRQDRIARDLDEASRMKAESDAAVAAFEKELADARAKASSIAAEAGAAVKAEAEKERAAVEASLSQKLAAAEQHIASIKSAALAEVGSIAEETVTEIVRQVVGVELTSAEAAAAVKSAAGN</sequence>
<evidence type="ECO:0000256" key="11">
    <source>
        <dbReference type="ARBA" id="ARBA00023310"/>
    </source>
</evidence>
<dbReference type="EMBL" id="JBEPMB010000006">
    <property type="protein sequence ID" value="MET3615211.1"/>
    <property type="molecule type" value="Genomic_DNA"/>
</dbReference>
<evidence type="ECO:0000313" key="19">
    <source>
        <dbReference type="Proteomes" id="UP001549047"/>
    </source>
</evidence>
<feature type="coiled-coil region" evidence="17">
    <location>
        <begin position="86"/>
        <end position="139"/>
    </location>
</feature>
<keyword evidence="7 15" id="KW-0375">Hydrogen ion transport</keyword>
<evidence type="ECO:0000256" key="10">
    <source>
        <dbReference type="ARBA" id="ARBA00023136"/>
    </source>
</evidence>
<keyword evidence="6 15" id="KW-0812">Transmembrane</keyword>
<comment type="caution">
    <text evidence="18">The sequence shown here is derived from an EMBL/GenBank/DDBJ whole genome shotgun (WGS) entry which is preliminary data.</text>
</comment>
<keyword evidence="9 15" id="KW-0406">Ion transport</keyword>
<accession>A0ABV2J3A7</accession>
<comment type="similarity">
    <text evidence="2 15 16">Belongs to the ATPase B chain family.</text>
</comment>
<evidence type="ECO:0000256" key="13">
    <source>
        <dbReference type="ARBA" id="ARBA00025614"/>
    </source>
</evidence>
<keyword evidence="4 15" id="KW-1003">Cell membrane</keyword>
<dbReference type="InterPro" id="IPR050059">
    <property type="entry name" value="ATP_synthase_B_chain"/>
</dbReference>
<dbReference type="PANTHER" id="PTHR33445:SF1">
    <property type="entry name" value="ATP SYNTHASE SUBUNIT B"/>
    <property type="match status" value="1"/>
</dbReference>
<evidence type="ECO:0000256" key="3">
    <source>
        <dbReference type="ARBA" id="ARBA00022448"/>
    </source>
</evidence>
<evidence type="ECO:0000256" key="14">
    <source>
        <dbReference type="ARBA" id="ARBA00025830"/>
    </source>
</evidence>
<evidence type="ECO:0000256" key="2">
    <source>
        <dbReference type="ARBA" id="ARBA00005513"/>
    </source>
</evidence>
<evidence type="ECO:0000256" key="6">
    <source>
        <dbReference type="ARBA" id="ARBA00022692"/>
    </source>
</evidence>
<evidence type="ECO:0000256" key="17">
    <source>
        <dbReference type="SAM" id="Coils"/>
    </source>
</evidence>
<evidence type="ECO:0000256" key="1">
    <source>
        <dbReference type="ARBA" id="ARBA00004377"/>
    </source>
</evidence>
<keyword evidence="10 15" id="KW-0472">Membrane</keyword>
<organism evidence="18 19">
    <name type="scientific">Rhizobium aquaticum</name>
    <dbReference type="NCBI Taxonomy" id="1549636"/>
    <lineage>
        <taxon>Bacteria</taxon>
        <taxon>Pseudomonadati</taxon>
        <taxon>Pseudomonadota</taxon>
        <taxon>Alphaproteobacteria</taxon>
        <taxon>Hyphomicrobiales</taxon>
        <taxon>Rhizobiaceae</taxon>
        <taxon>Rhizobium/Agrobacterium group</taxon>
        <taxon>Rhizobium</taxon>
    </lineage>
</organism>
<keyword evidence="3 15" id="KW-0813">Transport</keyword>
<gene>
    <name evidence="15" type="primary">atpF</name>
    <name evidence="18" type="ORF">ABID16_003554</name>
</gene>
<evidence type="ECO:0000256" key="12">
    <source>
        <dbReference type="ARBA" id="ARBA00025198"/>
    </source>
</evidence>
<dbReference type="InterPro" id="IPR002146">
    <property type="entry name" value="ATP_synth_b/b'su_bac/chlpt"/>
</dbReference>
<reference evidence="18 19" key="1">
    <citation type="submission" date="2024-06" db="EMBL/GenBank/DDBJ databases">
        <title>Genomic Encyclopedia of Type Strains, Phase IV (KMG-IV): sequencing the most valuable type-strain genomes for metagenomic binning, comparative biology and taxonomic classification.</title>
        <authorList>
            <person name="Goeker M."/>
        </authorList>
    </citation>
    <scope>NUCLEOTIDE SEQUENCE [LARGE SCALE GENOMIC DNA]</scope>
    <source>
        <strain evidence="18 19">DSM 29780</strain>
    </source>
</reference>
<dbReference type="PANTHER" id="PTHR33445">
    <property type="entry name" value="ATP SYNTHASE SUBUNIT B', CHLOROPLASTIC"/>
    <property type="match status" value="1"/>
</dbReference>
<dbReference type="RefSeq" id="WP_354557693.1">
    <property type="nucleotide sequence ID" value="NZ_JBEPMB010000006.1"/>
</dbReference>
<keyword evidence="8 15" id="KW-1133">Transmembrane helix</keyword>
<evidence type="ECO:0000256" key="5">
    <source>
        <dbReference type="ARBA" id="ARBA00022547"/>
    </source>
</evidence>
<evidence type="ECO:0000256" key="4">
    <source>
        <dbReference type="ARBA" id="ARBA00022475"/>
    </source>
</evidence>
<dbReference type="Pfam" id="PF00430">
    <property type="entry name" value="ATP-synt_B"/>
    <property type="match status" value="1"/>
</dbReference>
<feature type="transmembrane region" description="Helical" evidence="15">
    <location>
        <begin position="37"/>
        <end position="56"/>
    </location>
</feature>
<keyword evidence="17" id="KW-0175">Coiled coil</keyword>
<comment type="subcellular location">
    <subcellularLocation>
        <location evidence="1">Cell inner membrane</location>
        <topology evidence="1">Single-pass membrane protein</topology>
    </subcellularLocation>
    <subcellularLocation>
        <location evidence="15">Cell membrane</location>
        <topology evidence="15">Single-pass membrane protein</topology>
    </subcellularLocation>
</comment>
<keyword evidence="11 15" id="KW-0066">ATP synthesis</keyword>
<comment type="function">
    <text evidence="12 15">F(1)F(0) ATP synthase produces ATP from ADP in the presence of a proton or sodium gradient. F-type ATPases consist of two structural domains, F(1) containing the extramembraneous catalytic core and F(0) containing the membrane proton channel, linked together by a central stalk and a peripheral stalk. During catalysis, ATP synthesis in the catalytic domain of F(1) is coupled via a rotary mechanism of the central stalk subunits to proton translocation.</text>
</comment>
<proteinExistence type="inferred from homology"/>
<name>A0ABV2J3A7_9HYPH</name>
<evidence type="ECO:0000256" key="15">
    <source>
        <dbReference type="HAMAP-Rule" id="MF_01398"/>
    </source>
</evidence>
<evidence type="ECO:0000256" key="7">
    <source>
        <dbReference type="ARBA" id="ARBA00022781"/>
    </source>
</evidence>
<protein>
    <recommendedName>
        <fullName evidence="15">ATP synthase subunit b</fullName>
    </recommendedName>
    <alternativeName>
        <fullName evidence="15">ATP synthase F(0) sector subunit b</fullName>
    </alternativeName>
    <alternativeName>
        <fullName evidence="15">ATPase subunit I</fullName>
    </alternativeName>
    <alternativeName>
        <fullName evidence="15">F-type ATPase subunit b</fullName>
        <shortName evidence="15">F-ATPase subunit b</shortName>
    </alternativeName>
</protein>
<keyword evidence="5 15" id="KW-0138">CF(0)</keyword>
<evidence type="ECO:0000256" key="16">
    <source>
        <dbReference type="RuleBase" id="RU003848"/>
    </source>
</evidence>
<comment type="function">
    <text evidence="13">Component of the F(0) channel, it forms part of the peripheral stalk, linking F(1) to F(0). The b'-subunit is a diverged and duplicated form of b found in plants and photosynthetic bacteria.</text>
</comment>
<dbReference type="NCBIfam" id="NF006612">
    <property type="entry name" value="PRK09174.1"/>
    <property type="match status" value="1"/>
</dbReference>
<keyword evidence="19" id="KW-1185">Reference proteome</keyword>
<dbReference type="Proteomes" id="UP001549047">
    <property type="component" value="Unassembled WGS sequence"/>
</dbReference>
<comment type="subunit">
    <text evidence="14 15">F-type ATPases have 2 components, F(1) - the catalytic core - and F(0) - the membrane proton channel. F(1) has five subunits: alpha(3), beta(3), gamma(1), delta(1), epsilon(1). F(0) has three main subunits: a(1), b(2) and c(10-14). The alpha and beta chains form an alternating ring which encloses part of the gamma chain. F(1) is attached to F(0) by a central stalk formed by the gamma and epsilon chains, while a peripheral stalk is formed by the delta and b chains.</text>
</comment>
<evidence type="ECO:0000256" key="8">
    <source>
        <dbReference type="ARBA" id="ARBA00022989"/>
    </source>
</evidence>
<dbReference type="HAMAP" id="MF_01398">
    <property type="entry name" value="ATP_synth_b_bprime"/>
    <property type="match status" value="1"/>
</dbReference>
<evidence type="ECO:0000313" key="18">
    <source>
        <dbReference type="EMBL" id="MET3615211.1"/>
    </source>
</evidence>